<evidence type="ECO:0000256" key="1">
    <source>
        <dbReference type="SAM" id="SignalP"/>
    </source>
</evidence>
<feature type="chain" id="PRO_5032806472" description="SUEL-type lectin domain-containing protein" evidence="1">
    <location>
        <begin position="26"/>
        <end position="616"/>
    </location>
</feature>
<dbReference type="InterPro" id="IPR017853">
    <property type="entry name" value="GH"/>
</dbReference>
<dbReference type="InterPro" id="IPR043159">
    <property type="entry name" value="Lectin_gal-bd_sf"/>
</dbReference>
<reference evidence="3" key="1">
    <citation type="submission" date="2021-02" db="EMBL/GenBank/DDBJ databases">
        <authorList>
            <person name="Nowell W R."/>
        </authorList>
    </citation>
    <scope>NUCLEOTIDE SEQUENCE</scope>
</reference>
<dbReference type="Proteomes" id="UP000663828">
    <property type="component" value="Unassembled WGS sequence"/>
</dbReference>
<name>A0A813SLU5_ADIRI</name>
<dbReference type="Gene3D" id="2.60.120.740">
    <property type="match status" value="1"/>
</dbReference>
<evidence type="ECO:0000259" key="2">
    <source>
        <dbReference type="PROSITE" id="PS50228"/>
    </source>
</evidence>
<dbReference type="CDD" id="cd22842">
    <property type="entry name" value="Gal_Rha_Lectin_BGal"/>
    <property type="match status" value="1"/>
</dbReference>
<keyword evidence="4" id="KW-1185">Reference proteome</keyword>
<dbReference type="Pfam" id="PF02140">
    <property type="entry name" value="SUEL_Lectin"/>
    <property type="match status" value="1"/>
</dbReference>
<dbReference type="GO" id="GO:0030246">
    <property type="term" value="F:carbohydrate binding"/>
    <property type="evidence" value="ECO:0007669"/>
    <property type="project" value="InterPro"/>
</dbReference>
<gene>
    <name evidence="3" type="ORF">XAT740_LOCUS2816</name>
</gene>
<feature type="signal peptide" evidence="1">
    <location>
        <begin position="1"/>
        <end position="25"/>
    </location>
</feature>
<dbReference type="PANTHER" id="PTHR46780">
    <property type="entry name" value="PROTEIN EVA-1"/>
    <property type="match status" value="1"/>
</dbReference>
<comment type="caution">
    <text evidence="3">The sequence shown here is derived from an EMBL/GenBank/DDBJ whole genome shotgun (WGS) entry which is preliminary data.</text>
</comment>
<evidence type="ECO:0000313" key="3">
    <source>
        <dbReference type="EMBL" id="CAF0797766.1"/>
    </source>
</evidence>
<organism evidence="3 4">
    <name type="scientific">Adineta ricciae</name>
    <name type="common">Rotifer</name>
    <dbReference type="NCBI Taxonomy" id="249248"/>
    <lineage>
        <taxon>Eukaryota</taxon>
        <taxon>Metazoa</taxon>
        <taxon>Spiralia</taxon>
        <taxon>Gnathifera</taxon>
        <taxon>Rotifera</taxon>
        <taxon>Eurotatoria</taxon>
        <taxon>Bdelloidea</taxon>
        <taxon>Adinetida</taxon>
        <taxon>Adinetidae</taxon>
        <taxon>Adineta</taxon>
    </lineage>
</organism>
<dbReference type="PROSITE" id="PS50228">
    <property type="entry name" value="SUEL_LECTIN"/>
    <property type="match status" value="1"/>
</dbReference>
<evidence type="ECO:0000313" key="4">
    <source>
        <dbReference type="Proteomes" id="UP000663828"/>
    </source>
</evidence>
<sequence length="616" mass="69268">MNINKRWFVIFASFLLLKSVSLLSAHQTDNDDPIAIKVSWNSHDYNLHTIPSLQLVTNPLVSRQFSPVSKQIFANLKQLNAEYARYAVWFPYPKLAVAELDPPSGSLQCGNVGEDSFIHLSCERNGGVISQIDFASFGTSAGACGQMKQGVCHATDSLSVVQRICVGQKRCDIPATNDIFGDPCVGTLKRLLVQIQCNPPQNNTYWDFTYIDPMLEDFLAATDGHSRIISFSTQPSWLFQLDTPHIYPDNATHVDWAYPVGTKFVDDSMQALGDYYGRLVAWYTRAGFIDEYGLKHNSGYLYNWDYTEIFNEIEGEHQMSIEYYTRAYDAVIQGIRRHTNNYDMKYVGMALEAHNEFAYYKYFLNHSNHAPDIPIDMISYHFYAIGTSRVDPLSYELLFPQLDNFTVEVEQIEQIRKNLSPQTRTTIDELGVILPDDNNPNAPLFPLIYWNAAAALYAYSWGKLSRQGIDVIGHSQLVGYPHLPDLQLEPQYPSVALLNWTTGEGTAKYWTSKLLIDTVDIDNDQAVVTQTTDVGDRNIFSQAFVRKDARRWVLIVNKRYANVGVTIANCTGGQMQIINEASGFGPPTLVALTSDQITLSAFAVAVVHMPPTGKSS</sequence>
<proteinExistence type="predicted"/>
<dbReference type="SUPFAM" id="SSF51445">
    <property type="entry name" value="(Trans)glycosidases"/>
    <property type="match status" value="1"/>
</dbReference>
<keyword evidence="1" id="KW-0732">Signal</keyword>
<dbReference type="InterPro" id="IPR000922">
    <property type="entry name" value="Lectin_gal-bd_dom"/>
</dbReference>
<protein>
    <recommendedName>
        <fullName evidence="2">SUEL-type lectin domain-containing protein</fullName>
    </recommendedName>
</protein>
<feature type="domain" description="SUEL-type lectin" evidence="2">
    <location>
        <begin position="112"/>
        <end position="198"/>
    </location>
</feature>
<dbReference type="EMBL" id="CAJNOR010000103">
    <property type="protein sequence ID" value="CAF0797766.1"/>
    <property type="molecule type" value="Genomic_DNA"/>
</dbReference>
<accession>A0A813SLU5</accession>
<dbReference type="AlphaFoldDB" id="A0A813SLU5"/>
<dbReference type="Gene3D" id="3.20.20.80">
    <property type="entry name" value="Glycosidases"/>
    <property type="match status" value="1"/>
</dbReference>